<comment type="similarity">
    <text evidence="5">Belongs to the L2HGDH family.</text>
</comment>
<evidence type="ECO:0000313" key="7">
    <source>
        <dbReference type="EMBL" id="MFD1881523.1"/>
    </source>
</evidence>
<dbReference type="InterPro" id="IPR006076">
    <property type="entry name" value="FAD-dep_OxRdtase"/>
</dbReference>
<protein>
    <submittedName>
        <fullName evidence="7">L-2-hydroxyglutarate oxidase</fullName>
        <ecNumber evidence="7">1.1.3.-</ecNumber>
    </submittedName>
</protein>
<dbReference type="PANTHER" id="PTHR43104:SF2">
    <property type="entry name" value="L-2-HYDROXYGLUTARATE DEHYDROGENASE, MITOCHONDRIAL"/>
    <property type="match status" value="1"/>
</dbReference>
<evidence type="ECO:0000313" key="8">
    <source>
        <dbReference type="Proteomes" id="UP001597213"/>
    </source>
</evidence>
<dbReference type="Proteomes" id="UP001597213">
    <property type="component" value="Unassembled WGS sequence"/>
</dbReference>
<comment type="caution">
    <text evidence="7">The sequence shown here is derived from an EMBL/GenBank/DDBJ whole genome shotgun (WGS) entry which is preliminary data.</text>
</comment>
<reference evidence="8" key="1">
    <citation type="journal article" date="2019" name="Int. J. Syst. Evol. Microbiol.">
        <title>The Global Catalogue of Microorganisms (GCM) 10K type strain sequencing project: providing services to taxonomists for standard genome sequencing and annotation.</title>
        <authorList>
            <consortium name="The Broad Institute Genomics Platform"/>
            <consortium name="The Broad Institute Genome Sequencing Center for Infectious Disease"/>
            <person name="Wu L."/>
            <person name="Ma J."/>
        </authorList>
    </citation>
    <scope>NUCLEOTIDE SEQUENCE [LARGE SCALE GENOMIC DNA]</scope>
    <source>
        <strain evidence="8">CCUG 56029</strain>
    </source>
</reference>
<dbReference type="RefSeq" id="WP_379141458.1">
    <property type="nucleotide sequence ID" value="NZ_JBHUEN010000020.1"/>
</dbReference>
<evidence type="ECO:0000256" key="1">
    <source>
        <dbReference type="ARBA" id="ARBA00001974"/>
    </source>
</evidence>
<dbReference type="Gene3D" id="3.30.9.10">
    <property type="entry name" value="D-Amino Acid Oxidase, subunit A, domain 2"/>
    <property type="match status" value="1"/>
</dbReference>
<dbReference type="PANTHER" id="PTHR43104">
    <property type="entry name" value="L-2-HYDROXYGLUTARATE DEHYDROGENASE, MITOCHONDRIAL"/>
    <property type="match status" value="1"/>
</dbReference>
<keyword evidence="8" id="KW-1185">Reference proteome</keyword>
<dbReference type="InterPro" id="IPR036188">
    <property type="entry name" value="FAD/NAD-bd_sf"/>
</dbReference>
<evidence type="ECO:0000256" key="3">
    <source>
        <dbReference type="ARBA" id="ARBA00022827"/>
    </source>
</evidence>
<name>A0ABW4R753_9RHOB</name>
<dbReference type="GO" id="GO:0016491">
    <property type="term" value="F:oxidoreductase activity"/>
    <property type="evidence" value="ECO:0007669"/>
    <property type="project" value="UniProtKB-KW"/>
</dbReference>
<dbReference type="EC" id="1.1.3.-" evidence="7"/>
<gene>
    <name evidence="7" type="primary">lhgO</name>
    <name evidence="7" type="ORF">ACFSCT_07310</name>
</gene>
<organism evidence="7 8">
    <name type="scientific">Paracoccus pacificus</name>
    <dbReference type="NCBI Taxonomy" id="1463598"/>
    <lineage>
        <taxon>Bacteria</taxon>
        <taxon>Pseudomonadati</taxon>
        <taxon>Pseudomonadota</taxon>
        <taxon>Alphaproteobacteria</taxon>
        <taxon>Rhodobacterales</taxon>
        <taxon>Paracoccaceae</taxon>
        <taxon>Paracoccus</taxon>
    </lineage>
</organism>
<proteinExistence type="inferred from homology"/>
<dbReference type="Pfam" id="PF01266">
    <property type="entry name" value="DAO"/>
    <property type="match status" value="1"/>
</dbReference>
<evidence type="ECO:0000256" key="5">
    <source>
        <dbReference type="ARBA" id="ARBA00037941"/>
    </source>
</evidence>
<evidence type="ECO:0000256" key="4">
    <source>
        <dbReference type="ARBA" id="ARBA00023002"/>
    </source>
</evidence>
<comment type="cofactor">
    <cofactor evidence="1">
        <name>FAD</name>
        <dbReference type="ChEBI" id="CHEBI:57692"/>
    </cofactor>
</comment>
<dbReference type="EMBL" id="JBHUEN010000020">
    <property type="protein sequence ID" value="MFD1881523.1"/>
    <property type="molecule type" value="Genomic_DNA"/>
</dbReference>
<dbReference type="Gene3D" id="3.50.50.60">
    <property type="entry name" value="FAD/NAD(P)-binding domain"/>
    <property type="match status" value="1"/>
</dbReference>
<keyword evidence="4 7" id="KW-0560">Oxidoreductase</keyword>
<dbReference type="SUPFAM" id="SSF51905">
    <property type="entry name" value="FAD/NAD(P)-binding domain"/>
    <property type="match status" value="1"/>
</dbReference>
<feature type="domain" description="FAD dependent oxidoreductase" evidence="6">
    <location>
        <begin position="17"/>
        <end position="403"/>
    </location>
</feature>
<evidence type="ECO:0000259" key="6">
    <source>
        <dbReference type="Pfam" id="PF01266"/>
    </source>
</evidence>
<keyword evidence="2" id="KW-0285">Flavoprotein</keyword>
<evidence type="ECO:0000256" key="2">
    <source>
        <dbReference type="ARBA" id="ARBA00022630"/>
    </source>
</evidence>
<accession>A0ABW4R753</accession>
<sequence>MTRSEAPGPATDHQYPDLVIVGGGIVGLATGLAAQSRWPGARILILEQEERVGLHQTGRNSGVIHAGVYYAPGSLKAQFCRIGAADMRAFCDANGIPHQTCGKLIVATEPGELPRMRALLERARANGIRIEEIAAEDARRMEPNIRSIGALLSPDTGIVDFGVVAARMAQIFTAAGGTIRTGARVTGGRETGAQVELDLGSERIRAGRAVFCAGLWADRLARAFGAPEPFRIIPFRGEYFRIRNQPADLVSHLIYPVPDPERPFLGVHLTRKMDGGFTVGPNAVLAGARDGYSRLRVSPRDMAEAVTYPGFWRMLARNAGPAMGELAGSVSKRLYLRKVQRYCPRVGLTDLTPYRAGIRAQAVAPDGRLIDDFLFARTPRTLHVCNAPSPAATSSLPIGRYIVSKLGDGA</sequence>
<keyword evidence="3" id="KW-0274">FAD</keyword>
<dbReference type="NCBIfam" id="NF008726">
    <property type="entry name" value="PRK11728.1"/>
    <property type="match status" value="1"/>
</dbReference>